<feature type="transmembrane region" description="Helical" evidence="1">
    <location>
        <begin position="200"/>
        <end position="220"/>
    </location>
</feature>
<gene>
    <name evidence="2" type="ORF">GSY69_05050</name>
</gene>
<dbReference type="EMBL" id="WWEQ01000014">
    <property type="protein sequence ID" value="MYM19352.1"/>
    <property type="molecule type" value="Genomic_DNA"/>
</dbReference>
<evidence type="ECO:0000313" key="2">
    <source>
        <dbReference type="EMBL" id="MYM19352.1"/>
    </source>
</evidence>
<proteinExistence type="predicted"/>
<comment type="caution">
    <text evidence="2">The sequence shown here is derived from an EMBL/GenBank/DDBJ whole genome shotgun (WGS) entry which is preliminary data.</text>
</comment>
<evidence type="ECO:0000256" key="1">
    <source>
        <dbReference type="SAM" id="Phobius"/>
    </source>
</evidence>
<dbReference type="Proteomes" id="UP000469215">
    <property type="component" value="Unassembled WGS sequence"/>
</dbReference>
<protein>
    <submittedName>
        <fullName evidence="2">Uncharacterized protein</fullName>
    </submittedName>
</protein>
<keyword evidence="3" id="KW-1185">Reference proteome</keyword>
<feature type="transmembrane region" description="Helical" evidence="1">
    <location>
        <begin position="58"/>
        <end position="77"/>
    </location>
</feature>
<keyword evidence="1" id="KW-0812">Transmembrane</keyword>
<reference evidence="2 3" key="1">
    <citation type="submission" date="2020-01" db="EMBL/GenBank/DDBJ databases">
        <authorList>
            <person name="Deng T."/>
        </authorList>
    </citation>
    <scope>NUCLEOTIDE SEQUENCE [LARGE SCALE GENOMIC DNA]</scope>
    <source>
        <strain evidence="2 3">5221</strain>
    </source>
</reference>
<keyword evidence="1" id="KW-1133">Transmembrane helix</keyword>
<sequence length="223" mass="22960">MVAAHPRSPAVPPPRRLPLGRCALWFCLGLGCALTAAAAAGSTTGRLPGLDAGLRPLLLGWPPVLALAAAWFLALGARPGRTVEVPRRAAGELAARGIPGSARVRTVRRSRAGTGWRLALLVSARPEARGARPAPPVRSRLVWHLEAVDAERVVAGALIPVRLDPLDPARIAFDARADSRGRSGDLPEGARTWRARLAGLRLTSAAGAAAGAAAGLALALGSL</sequence>
<dbReference type="AlphaFoldDB" id="A0A6N9H733"/>
<evidence type="ECO:0000313" key="3">
    <source>
        <dbReference type="Proteomes" id="UP000469215"/>
    </source>
</evidence>
<dbReference type="RefSeq" id="WP_160952780.1">
    <property type="nucleotide sequence ID" value="NZ_WWEQ01000014.1"/>
</dbReference>
<organism evidence="2 3">
    <name type="scientific">Brevibacterium rongguiense</name>
    <dbReference type="NCBI Taxonomy" id="2695267"/>
    <lineage>
        <taxon>Bacteria</taxon>
        <taxon>Bacillati</taxon>
        <taxon>Actinomycetota</taxon>
        <taxon>Actinomycetes</taxon>
        <taxon>Micrococcales</taxon>
        <taxon>Brevibacteriaceae</taxon>
        <taxon>Brevibacterium</taxon>
    </lineage>
</organism>
<name>A0A6N9H733_9MICO</name>
<keyword evidence="1" id="KW-0472">Membrane</keyword>
<accession>A0A6N9H733</accession>
<dbReference type="PROSITE" id="PS51257">
    <property type="entry name" value="PROKAR_LIPOPROTEIN"/>
    <property type="match status" value="1"/>
</dbReference>